<sequence length="104" mass="11286">MAKTLDDDARTAALAELDGWAWDAGRKAITRTLLFADFNAAFGFMTRVALAAERADHHPDWSNVWNRVEIALTTHDAGGLTNKDIALAEAIDGYARLAGCRAPD</sequence>
<dbReference type="InterPro" id="IPR036428">
    <property type="entry name" value="PCD_sf"/>
</dbReference>
<dbReference type="EC" id="4.2.1.96" evidence="4"/>
<organism evidence="5 6">
    <name type="scientific">Allosphingosinicella indica</name>
    <dbReference type="NCBI Taxonomy" id="941907"/>
    <lineage>
        <taxon>Bacteria</taxon>
        <taxon>Pseudomonadati</taxon>
        <taxon>Pseudomonadota</taxon>
        <taxon>Alphaproteobacteria</taxon>
        <taxon>Sphingomonadales</taxon>
        <taxon>Sphingomonadaceae</taxon>
        <taxon>Allosphingosinicella</taxon>
    </lineage>
</organism>
<dbReference type="PANTHER" id="PTHR12599">
    <property type="entry name" value="PTERIN-4-ALPHA-CARBINOLAMINE DEHYDRATASE"/>
    <property type="match status" value="1"/>
</dbReference>
<dbReference type="NCBIfam" id="NF002018">
    <property type="entry name" value="PRK00823.1-3"/>
    <property type="match status" value="1"/>
</dbReference>
<dbReference type="RefSeq" id="WP_085218450.1">
    <property type="nucleotide sequence ID" value="NZ_LT840185.1"/>
</dbReference>
<dbReference type="OrthoDB" id="9794987at2"/>
<dbReference type="CDD" id="cd00914">
    <property type="entry name" value="PCD_DCoH_subfamily_b"/>
    <property type="match status" value="1"/>
</dbReference>
<dbReference type="SUPFAM" id="SSF55248">
    <property type="entry name" value="PCD-like"/>
    <property type="match status" value="1"/>
</dbReference>
<gene>
    <name evidence="5" type="ORF">SAMN06295910_1787</name>
</gene>
<comment type="similarity">
    <text evidence="2 4">Belongs to the pterin-4-alpha-carbinolamine dehydratase family.</text>
</comment>
<dbReference type="Gene3D" id="3.30.1360.20">
    <property type="entry name" value="Transcriptional coactivator/pterin dehydratase"/>
    <property type="match status" value="1"/>
</dbReference>
<evidence type="ECO:0000313" key="6">
    <source>
        <dbReference type="Proteomes" id="UP000192934"/>
    </source>
</evidence>
<comment type="catalytic activity">
    <reaction evidence="1 4">
        <text>(4aS,6R)-4a-hydroxy-L-erythro-5,6,7,8-tetrahydrobiopterin = (6R)-L-erythro-6,7-dihydrobiopterin + H2O</text>
        <dbReference type="Rhea" id="RHEA:11920"/>
        <dbReference type="ChEBI" id="CHEBI:15377"/>
        <dbReference type="ChEBI" id="CHEBI:15642"/>
        <dbReference type="ChEBI" id="CHEBI:43120"/>
        <dbReference type="EC" id="4.2.1.96"/>
    </reaction>
</comment>
<accession>A0A1X7GHM2</accession>
<dbReference type="AlphaFoldDB" id="A0A1X7GHM2"/>
<reference evidence="6" key="1">
    <citation type="submission" date="2017-04" db="EMBL/GenBank/DDBJ databases">
        <authorList>
            <person name="Varghese N."/>
            <person name="Submissions S."/>
        </authorList>
    </citation>
    <scope>NUCLEOTIDE SEQUENCE [LARGE SCALE GENOMIC DNA]</scope>
    <source>
        <strain evidence="6">Dd16</strain>
    </source>
</reference>
<keyword evidence="3 4" id="KW-0456">Lyase</keyword>
<dbReference type="HAMAP" id="MF_00434">
    <property type="entry name" value="Pterin_4_alpha"/>
    <property type="match status" value="1"/>
</dbReference>
<dbReference type="STRING" id="941907.SAMN06295910_1787"/>
<name>A0A1X7GHM2_9SPHN</name>
<dbReference type="GO" id="GO:0008124">
    <property type="term" value="F:4-alpha-hydroxytetrahydrobiopterin dehydratase activity"/>
    <property type="evidence" value="ECO:0007669"/>
    <property type="project" value="UniProtKB-UniRule"/>
</dbReference>
<dbReference type="EMBL" id="LT840185">
    <property type="protein sequence ID" value="SMF69919.1"/>
    <property type="molecule type" value="Genomic_DNA"/>
</dbReference>
<keyword evidence="6" id="KW-1185">Reference proteome</keyword>
<evidence type="ECO:0000256" key="1">
    <source>
        <dbReference type="ARBA" id="ARBA00001554"/>
    </source>
</evidence>
<evidence type="ECO:0000256" key="3">
    <source>
        <dbReference type="ARBA" id="ARBA00023239"/>
    </source>
</evidence>
<evidence type="ECO:0000256" key="2">
    <source>
        <dbReference type="ARBA" id="ARBA00006472"/>
    </source>
</evidence>
<dbReference type="PANTHER" id="PTHR12599:SF0">
    <property type="entry name" value="PTERIN-4-ALPHA-CARBINOLAMINE DEHYDRATASE"/>
    <property type="match status" value="1"/>
</dbReference>
<evidence type="ECO:0000313" key="5">
    <source>
        <dbReference type="EMBL" id="SMF69919.1"/>
    </source>
</evidence>
<dbReference type="Pfam" id="PF01329">
    <property type="entry name" value="Pterin_4a"/>
    <property type="match status" value="1"/>
</dbReference>
<protein>
    <recommendedName>
        <fullName evidence="4">Putative pterin-4-alpha-carbinolamine dehydratase</fullName>
        <shortName evidence="4">PHS</shortName>
        <ecNumber evidence="4">4.2.1.96</ecNumber>
    </recommendedName>
    <alternativeName>
        <fullName evidence="4">4-alpha-hydroxy-tetrahydropterin dehydratase</fullName>
    </alternativeName>
    <alternativeName>
        <fullName evidence="4">Pterin carbinolamine dehydratase</fullName>
        <shortName evidence="4">PCD</shortName>
    </alternativeName>
</protein>
<evidence type="ECO:0000256" key="4">
    <source>
        <dbReference type="HAMAP-Rule" id="MF_00434"/>
    </source>
</evidence>
<dbReference type="GO" id="GO:0006729">
    <property type="term" value="P:tetrahydrobiopterin biosynthetic process"/>
    <property type="evidence" value="ECO:0007669"/>
    <property type="project" value="InterPro"/>
</dbReference>
<dbReference type="NCBIfam" id="NF002017">
    <property type="entry name" value="PRK00823.1-2"/>
    <property type="match status" value="1"/>
</dbReference>
<dbReference type="Proteomes" id="UP000192934">
    <property type="component" value="Chromosome I"/>
</dbReference>
<proteinExistence type="inferred from homology"/>
<dbReference type="InterPro" id="IPR001533">
    <property type="entry name" value="Pterin_deHydtase"/>
</dbReference>